<evidence type="ECO:0000313" key="7">
    <source>
        <dbReference type="Proteomes" id="UP000321514"/>
    </source>
</evidence>
<proteinExistence type="predicted"/>
<dbReference type="InterPro" id="IPR055414">
    <property type="entry name" value="LRR_R13L4/SHOC2-like"/>
</dbReference>
<dbReference type="Proteomes" id="UP000183760">
    <property type="component" value="Unassembled WGS sequence"/>
</dbReference>
<evidence type="ECO:0000259" key="3">
    <source>
        <dbReference type="Pfam" id="PF23598"/>
    </source>
</evidence>
<organism evidence="4 7">
    <name type="scientific">Myxococcus fulvus</name>
    <dbReference type="NCBI Taxonomy" id="33"/>
    <lineage>
        <taxon>Bacteria</taxon>
        <taxon>Pseudomonadati</taxon>
        <taxon>Myxococcota</taxon>
        <taxon>Myxococcia</taxon>
        <taxon>Myxococcales</taxon>
        <taxon>Cystobacterineae</taxon>
        <taxon>Myxococcaceae</taxon>
        <taxon>Myxococcus</taxon>
    </lineage>
</organism>
<keyword evidence="6" id="KW-1185">Reference proteome</keyword>
<dbReference type="InterPro" id="IPR032675">
    <property type="entry name" value="LRR_dom_sf"/>
</dbReference>
<dbReference type="SUPFAM" id="SSF52058">
    <property type="entry name" value="L domain-like"/>
    <property type="match status" value="1"/>
</dbReference>
<dbReference type="Proteomes" id="UP000321514">
    <property type="component" value="Unassembled WGS sequence"/>
</dbReference>
<gene>
    <name evidence="4" type="ORF">MFU01_80290</name>
    <name evidence="5" type="ORF">SAMN05443572_11345</name>
</gene>
<dbReference type="STRING" id="1334629.MFUL124B02_09945"/>
<evidence type="ECO:0000313" key="5">
    <source>
        <dbReference type="EMBL" id="SEU38396.1"/>
    </source>
</evidence>
<dbReference type="InterPro" id="IPR050216">
    <property type="entry name" value="LRR_domain-containing"/>
</dbReference>
<dbReference type="RefSeq" id="WP_245772605.1">
    <property type="nucleotide sequence ID" value="NZ_BJXR01000072.1"/>
</dbReference>
<dbReference type="AlphaFoldDB" id="A0A511TI22"/>
<dbReference type="GO" id="GO:0005737">
    <property type="term" value="C:cytoplasm"/>
    <property type="evidence" value="ECO:0007669"/>
    <property type="project" value="TreeGrafter"/>
</dbReference>
<accession>A0A511TI22</accession>
<keyword evidence="1" id="KW-0433">Leucine-rich repeat</keyword>
<dbReference type="Gene3D" id="3.80.10.10">
    <property type="entry name" value="Ribonuclease Inhibitor"/>
    <property type="match status" value="1"/>
</dbReference>
<keyword evidence="2" id="KW-0677">Repeat</keyword>
<evidence type="ECO:0000313" key="6">
    <source>
        <dbReference type="Proteomes" id="UP000183760"/>
    </source>
</evidence>
<feature type="domain" description="Disease resistance R13L4/SHOC-2-like LRR" evidence="3">
    <location>
        <begin position="190"/>
        <end position="282"/>
    </location>
</feature>
<comment type="caution">
    <text evidence="4">The sequence shown here is derived from an EMBL/GenBank/DDBJ whole genome shotgun (WGS) entry which is preliminary data.</text>
</comment>
<reference evidence="5 6" key="1">
    <citation type="submission" date="2016-10" db="EMBL/GenBank/DDBJ databases">
        <authorList>
            <person name="Varghese N."/>
            <person name="Submissions S."/>
        </authorList>
    </citation>
    <scope>NUCLEOTIDE SEQUENCE [LARGE SCALE GENOMIC DNA]</scope>
    <source>
        <strain evidence="5 6">DSM 16525</strain>
    </source>
</reference>
<dbReference type="Pfam" id="PF23598">
    <property type="entry name" value="LRR_14"/>
    <property type="match status" value="1"/>
</dbReference>
<dbReference type="PANTHER" id="PTHR48051:SF1">
    <property type="entry name" value="RAS SUPPRESSOR PROTEIN 1"/>
    <property type="match status" value="1"/>
</dbReference>
<name>A0A511TI22_MYXFU</name>
<protein>
    <submittedName>
        <fullName evidence="5">Leucine rich repeat-containing protein</fullName>
    </submittedName>
</protein>
<dbReference type="EMBL" id="FOIB01000013">
    <property type="protein sequence ID" value="SEU38396.1"/>
    <property type="molecule type" value="Genomic_DNA"/>
</dbReference>
<evidence type="ECO:0000256" key="1">
    <source>
        <dbReference type="ARBA" id="ARBA00022614"/>
    </source>
</evidence>
<dbReference type="PANTHER" id="PTHR48051">
    <property type="match status" value="1"/>
</dbReference>
<reference evidence="4 7" key="2">
    <citation type="submission" date="2019-07" db="EMBL/GenBank/DDBJ databases">
        <title>Whole genome shotgun sequence of Myxococcus fulvus NBRC 100333.</title>
        <authorList>
            <person name="Hosoyama A."/>
            <person name="Uohara A."/>
            <person name="Ohji S."/>
            <person name="Ichikawa N."/>
        </authorList>
    </citation>
    <scope>NUCLEOTIDE SEQUENCE [LARGE SCALE GENOMIC DNA]</scope>
    <source>
        <strain evidence="4 7">NBRC 100333</strain>
    </source>
</reference>
<evidence type="ECO:0000256" key="2">
    <source>
        <dbReference type="ARBA" id="ARBA00022737"/>
    </source>
</evidence>
<evidence type="ECO:0000313" key="4">
    <source>
        <dbReference type="EMBL" id="GEN12992.1"/>
    </source>
</evidence>
<dbReference type="EMBL" id="BJXR01000072">
    <property type="protein sequence ID" value="GEN12992.1"/>
    <property type="molecule type" value="Genomic_DNA"/>
</dbReference>
<sequence>MGQYPADLEPMSLVFEQVPDETGLLPGSYLRFVEALGYRWLNTGKKALAFLPPRWRASASQGMGEPNRQWTEVREEREADRHVYRFVMFASGDLNDVNGFAFGPGANGGAPVVFQVEDSLPLRELGSFEAWLGKALEPLRKAIAKPAKKPELGDPFALFQESLGEVAAKTRQAGAAALFDTFPRDTRAISLLHRKLGVVPDMVAEFSQLETLTVKGAGLKALPSVLGRLTKLKQLDCSWNAELATLPAELGRLQDLESLNLDHTAVATLPEELGQLPRLRSLSLKNTRITALPAWLSGLATLEFLDLSQTDVPPGELEAFRQARPECSLYPRP</sequence>